<dbReference type="Pfam" id="PF23562">
    <property type="entry name" value="AMP-binding_C_3"/>
    <property type="match status" value="1"/>
</dbReference>
<proteinExistence type="predicted"/>
<evidence type="ECO:0000313" key="1">
    <source>
        <dbReference type="EMBL" id="KZP17468.1"/>
    </source>
</evidence>
<reference evidence="1 2" key="1">
    <citation type="journal article" date="2016" name="Mol. Biol. Evol.">
        <title>Comparative Genomics of Early-Diverging Mushroom-Forming Fungi Provides Insights into the Origins of Lignocellulose Decay Capabilities.</title>
        <authorList>
            <person name="Nagy L.G."/>
            <person name="Riley R."/>
            <person name="Tritt A."/>
            <person name="Adam C."/>
            <person name="Daum C."/>
            <person name="Floudas D."/>
            <person name="Sun H."/>
            <person name="Yadav J.S."/>
            <person name="Pangilinan J."/>
            <person name="Larsson K.H."/>
            <person name="Matsuura K."/>
            <person name="Barry K."/>
            <person name="Labutti K."/>
            <person name="Kuo R."/>
            <person name="Ohm R.A."/>
            <person name="Bhattacharya S.S."/>
            <person name="Shirouzu T."/>
            <person name="Yoshinaga Y."/>
            <person name="Martin F.M."/>
            <person name="Grigoriev I.V."/>
            <person name="Hibbett D.S."/>
        </authorList>
    </citation>
    <scope>NUCLEOTIDE SEQUENCE [LARGE SCALE GENOMIC DNA]</scope>
    <source>
        <strain evidence="1 2">CBS 109695</strain>
    </source>
</reference>
<dbReference type="Proteomes" id="UP000076532">
    <property type="component" value="Unassembled WGS sequence"/>
</dbReference>
<accession>A0A166G4Q0</accession>
<protein>
    <submittedName>
        <fullName evidence="1">Uncharacterized protein</fullName>
    </submittedName>
</protein>
<gene>
    <name evidence="1" type="ORF">FIBSPDRAFT_1046798</name>
</gene>
<evidence type="ECO:0000313" key="2">
    <source>
        <dbReference type="Proteomes" id="UP000076532"/>
    </source>
</evidence>
<sequence>MDRSKPLPSVGKKTVAKKAAEKRYAAEIDALYQTVEASAQSAADVQPPETLGKNGVEAWLRVQAADIHSESAQPIDVDTDLFSQGFDR</sequence>
<dbReference type="AlphaFoldDB" id="A0A166G4Q0"/>
<dbReference type="OrthoDB" id="429813at2759"/>
<name>A0A166G4Q0_9AGAM</name>
<keyword evidence="2" id="KW-1185">Reference proteome</keyword>
<dbReference type="EMBL" id="KV417582">
    <property type="protein sequence ID" value="KZP17468.1"/>
    <property type="molecule type" value="Genomic_DNA"/>
</dbReference>
<dbReference type="STRING" id="436010.A0A166G4Q0"/>
<organism evidence="1 2">
    <name type="scientific">Athelia psychrophila</name>
    <dbReference type="NCBI Taxonomy" id="1759441"/>
    <lineage>
        <taxon>Eukaryota</taxon>
        <taxon>Fungi</taxon>
        <taxon>Dikarya</taxon>
        <taxon>Basidiomycota</taxon>
        <taxon>Agaricomycotina</taxon>
        <taxon>Agaricomycetes</taxon>
        <taxon>Agaricomycetidae</taxon>
        <taxon>Atheliales</taxon>
        <taxon>Atheliaceae</taxon>
        <taxon>Athelia</taxon>
    </lineage>
</organism>